<dbReference type="Proteomes" id="UP000253940">
    <property type="component" value="Chromosome"/>
</dbReference>
<reference evidence="13 14" key="1">
    <citation type="submission" date="2018-07" db="EMBL/GenBank/DDBJ databases">
        <title>Genome sequencing of Moraxellaceae gen. HYN0046.</title>
        <authorList>
            <person name="Kim M."/>
            <person name="Yi H."/>
        </authorList>
    </citation>
    <scope>NUCLEOTIDE SEQUENCE [LARGE SCALE GENOMIC DNA]</scope>
    <source>
        <strain evidence="13 14">HYN0046</strain>
    </source>
</reference>
<dbReference type="PANTHER" id="PTHR10192:SF5">
    <property type="entry name" value="GEPHYRIN"/>
    <property type="match status" value="1"/>
</dbReference>
<comment type="catalytic activity">
    <reaction evidence="10">
        <text>adenylyl-molybdopterin + molybdate = Mo-molybdopterin + AMP + H(+)</text>
        <dbReference type="Rhea" id="RHEA:35047"/>
        <dbReference type="ChEBI" id="CHEBI:15378"/>
        <dbReference type="ChEBI" id="CHEBI:36264"/>
        <dbReference type="ChEBI" id="CHEBI:62727"/>
        <dbReference type="ChEBI" id="CHEBI:71302"/>
        <dbReference type="ChEBI" id="CHEBI:456215"/>
        <dbReference type="EC" id="2.10.1.1"/>
    </reaction>
</comment>
<dbReference type="FunFam" id="3.40.980.10:FF:000004">
    <property type="entry name" value="Molybdopterin molybdenumtransferase"/>
    <property type="match status" value="1"/>
</dbReference>
<dbReference type="InterPro" id="IPR036688">
    <property type="entry name" value="MoeA_C_domain_IV_sf"/>
</dbReference>
<dbReference type="Gene3D" id="3.90.105.10">
    <property type="entry name" value="Molybdopterin biosynthesis moea protein, domain 2"/>
    <property type="match status" value="1"/>
</dbReference>
<dbReference type="Pfam" id="PF03453">
    <property type="entry name" value="MoeA_N"/>
    <property type="match status" value="1"/>
</dbReference>
<name>A0A345P726_9GAMM</name>
<dbReference type="Pfam" id="PF03454">
    <property type="entry name" value="MoeA_C"/>
    <property type="match status" value="1"/>
</dbReference>
<evidence type="ECO:0000256" key="9">
    <source>
        <dbReference type="ARBA" id="ARBA00023150"/>
    </source>
</evidence>
<dbReference type="UniPathway" id="UPA00344"/>
<evidence type="ECO:0000256" key="2">
    <source>
        <dbReference type="ARBA" id="ARBA00002901"/>
    </source>
</evidence>
<dbReference type="GO" id="GO:0006777">
    <property type="term" value="P:Mo-molybdopterin cofactor biosynthetic process"/>
    <property type="evidence" value="ECO:0007669"/>
    <property type="project" value="UniProtKB-UniRule"/>
</dbReference>
<dbReference type="Gene3D" id="2.40.340.10">
    <property type="entry name" value="MoeA, C-terminal, domain IV"/>
    <property type="match status" value="1"/>
</dbReference>
<dbReference type="InterPro" id="IPR001453">
    <property type="entry name" value="MoaB/Mog_dom"/>
</dbReference>
<evidence type="ECO:0000313" key="13">
    <source>
        <dbReference type="EMBL" id="AXI03085.1"/>
    </source>
</evidence>
<dbReference type="InterPro" id="IPR005111">
    <property type="entry name" value="MoeA_C_domain_IV"/>
</dbReference>
<dbReference type="RefSeq" id="WP_114899195.1">
    <property type="nucleotide sequence ID" value="NZ_CP031222.1"/>
</dbReference>
<keyword evidence="6 11" id="KW-0808">Transferase</keyword>
<dbReference type="InterPro" id="IPR005110">
    <property type="entry name" value="MoeA_linker/N"/>
</dbReference>
<comment type="cofactor">
    <cofactor evidence="1 11">
        <name>Mg(2+)</name>
        <dbReference type="ChEBI" id="CHEBI:18420"/>
    </cofactor>
</comment>
<keyword evidence="14" id="KW-1185">Reference proteome</keyword>
<dbReference type="CDD" id="cd00887">
    <property type="entry name" value="MoeA"/>
    <property type="match status" value="1"/>
</dbReference>
<comment type="function">
    <text evidence="2 11">Catalyzes the insertion of molybdate into adenylated molybdopterin with the concomitant release of AMP.</text>
</comment>
<dbReference type="Gene3D" id="2.170.190.11">
    <property type="entry name" value="Molybdopterin biosynthesis moea protein, domain 3"/>
    <property type="match status" value="1"/>
</dbReference>
<dbReference type="EC" id="2.10.1.1" evidence="11"/>
<dbReference type="OrthoDB" id="9804758at2"/>
<keyword evidence="5 11" id="KW-0500">Molybdenum</keyword>
<comment type="similarity">
    <text evidence="4 11">Belongs to the MoeA family.</text>
</comment>
<dbReference type="InterPro" id="IPR036135">
    <property type="entry name" value="MoeA_linker/N_sf"/>
</dbReference>
<evidence type="ECO:0000256" key="8">
    <source>
        <dbReference type="ARBA" id="ARBA00022842"/>
    </source>
</evidence>
<dbReference type="SUPFAM" id="SSF63882">
    <property type="entry name" value="MoeA N-terminal region -like"/>
    <property type="match status" value="1"/>
</dbReference>
<dbReference type="InterPro" id="IPR038987">
    <property type="entry name" value="MoeA-like"/>
</dbReference>
<comment type="pathway">
    <text evidence="3 11">Cofactor biosynthesis; molybdopterin biosynthesis.</text>
</comment>
<dbReference type="Pfam" id="PF00994">
    <property type="entry name" value="MoCF_biosynth"/>
    <property type="match status" value="1"/>
</dbReference>
<keyword evidence="7 11" id="KW-0479">Metal-binding</keyword>
<dbReference type="AlphaFoldDB" id="A0A345P726"/>
<dbReference type="GO" id="GO:0046872">
    <property type="term" value="F:metal ion binding"/>
    <property type="evidence" value="ECO:0007669"/>
    <property type="project" value="UniProtKB-UniRule"/>
</dbReference>
<proteinExistence type="inferred from homology"/>
<dbReference type="PANTHER" id="PTHR10192">
    <property type="entry name" value="MOLYBDOPTERIN BIOSYNTHESIS PROTEIN"/>
    <property type="match status" value="1"/>
</dbReference>
<dbReference type="InterPro" id="IPR036425">
    <property type="entry name" value="MoaB/Mog-like_dom_sf"/>
</dbReference>
<dbReference type="KEGG" id="mbah:HYN46_09675"/>
<keyword evidence="9 11" id="KW-0501">Molybdenum cofactor biosynthesis</keyword>
<evidence type="ECO:0000256" key="3">
    <source>
        <dbReference type="ARBA" id="ARBA00005046"/>
    </source>
</evidence>
<dbReference type="NCBIfam" id="TIGR00177">
    <property type="entry name" value="molyb_syn"/>
    <property type="match status" value="1"/>
</dbReference>
<accession>A0A345P726</accession>
<keyword evidence="8 11" id="KW-0460">Magnesium</keyword>
<dbReference type="NCBIfam" id="NF045515">
    <property type="entry name" value="Glp_gephyrin"/>
    <property type="match status" value="1"/>
</dbReference>
<evidence type="ECO:0000259" key="12">
    <source>
        <dbReference type="SMART" id="SM00852"/>
    </source>
</evidence>
<dbReference type="SUPFAM" id="SSF63867">
    <property type="entry name" value="MoeA C-terminal domain-like"/>
    <property type="match status" value="1"/>
</dbReference>
<evidence type="ECO:0000256" key="10">
    <source>
        <dbReference type="ARBA" id="ARBA00047317"/>
    </source>
</evidence>
<dbReference type="SMART" id="SM00852">
    <property type="entry name" value="MoCF_biosynth"/>
    <property type="match status" value="1"/>
</dbReference>
<dbReference type="Gene3D" id="3.40.980.10">
    <property type="entry name" value="MoaB/Mog-like domain"/>
    <property type="match status" value="1"/>
</dbReference>
<evidence type="ECO:0000313" key="14">
    <source>
        <dbReference type="Proteomes" id="UP000253940"/>
    </source>
</evidence>
<evidence type="ECO:0000256" key="7">
    <source>
        <dbReference type="ARBA" id="ARBA00022723"/>
    </source>
</evidence>
<organism evidence="13 14">
    <name type="scientific">Aquirhabdus parva</name>
    <dbReference type="NCBI Taxonomy" id="2283318"/>
    <lineage>
        <taxon>Bacteria</taxon>
        <taxon>Pseudomonadati</taxon>
        <taxon>Pseudomonadota</taxon>
        <taxon>Gammaproteobacteria</taxon>
        <taxon>Moraxellales</taxon>
        <taxon>Moraxellaceae</taxon>
        <taxon>Aquirhabdus</taxon>
    </lineage>
</organism>
<evidence type="ECO:0000256" key="5">
    <source>
        <dbReference type="ARBA" id="ARBA00022505"/>
    </source>
</evidence>
<evidence type="ECO:0000256" key="4">
    <source>
        <dbReference type="ARBA" id="ARBA00010763"/>
    </source>
</evidence>
<dbReference type="SUPFAM" id="SSF53218">
    <property type="entry name" value="Molybdenum cofactor biosynthesis proteins"/>
    <property type="match status" value="1"/>
</dbReference>
<dbReference type="GO" id="GO:0005829">
    <property type="term" value="C:cytosol"/>
    <property type="evidence" value="ECO:0007669"/>
    <property type="project" value="TreeGrafter"/>
</dbReference>
<feature type="domain" description="MoaB/Mog" evidence="12">
    <location>
        <begin position="186"/>
        <end position="327"/>
    </location>
</feature>
<protein>
    <recommendedName>
        <fullName evidence="11">Molybdopterin molybdenumtransferase</fullName>
        <ecNumber evidence="11">2.10.1.1</ecNumber>
    </recommendedName>
</protein>
<dbReference type="EMBL" id="CP031222">
    <property type="protein sequence ID" value="AXI03085.1"/>
    <property type="molecule type" value="Genomic_DNA"/>
</dbReference>
<sequence>MSYSPQNLLPVDDLIAQLLSSAELSAPENENCPLDAALGRVLSESIISGMDVPPFDNSAMDGYALAWSTKLQDQILTVSHTTYAGQASAEIMPDSAVRILTGASIPRGADTVIMQENVTHSVTDDVVTIQINQQPAQGENIRRAGQDIAKGQLVFSVGTRLGAAEIGLLASLGIATVNVYQRLKVSVIATGDELIEVGQPLVEGQIYNSNAPMLAALLKSLNVQLMRVEHVPDQPERLQEILSLAATDSDLILTTGGASVGDADHLKSVLTQIGRIENWKIAIKPGKPLVWGEVNTRLRNVPLVGLPGNPQSVWVTFLIVVLPYLKALQGQRVRLIPQSVKVPAGFARLKSQGRREYLRVRLIDGQLIPHGMQSSGALMSASWADGFAVVEVGQTFDVGDLIEYLPMSGVFG</sequence>
<evidence type="ECO:0000256" key="11">
    <source>
        <dbReference type="RuleBase" id="RU365090"/>
    </source>
</evidence>
<evidence type="ECO:0000256" key="1">
    <source>
        <dbReference type="ARBA" id="ARBA00001946"/>
    </source>
</evidence>
<evidence type="ECO:0000256" key="6">
    <source>
        <dbReference type="ARBA" id="ARBA00022679"/>
    </source>
</evidence>
<gene>
    <name evidence="13" type="ORF">HYN46_09675</name>
</gene>
<dbReference type="GO" id="GO:0061599">
    <property type="term" value="F:molybdopterin molybdotransferase activity"/>
    <property type="evidence" value="ECO:0007669"/>
    <property type="project" value="UniProtKB-UniRule"/>
</dbReference>